<evidence type="ECO:0000256" key="3">
    <source>
        <dbReference type="ARBA" id="ARBA00023157"/>
    </source>
</evidence>
<dbReference type="GO" id="GO:0003176">
    <property type="term" value="P:aortic valve development"/>
    <property type="evidence" value="ECO:0007669"/>
    <property type="project" value="Ensembl"/>
</dbReference>
<dbReference type="GO" id="GO:0003332">
    <property type="term" value="P:negative regulation of extracellular matrix constituent secretion"/>
    <property type="evidence" value="ECO:0007669"/>
    <property type="project" value="Ensembl"/>
</dbReference>
<keyword evidence="2" id="KW-0677">Repeat</keyword>
<accession>A0A8C8U153</accession>
<evidence type="ECO:0000313" key="11">
    <source>
        <dbReference type="Proteomes" id="UP000694547"/>
    </source>
</evidence>
<keyword evidence="7" id="KW-0472">Membrane</keyword>
<feature type="domain" description="TNFR-Cys" evidence="9">
    <location>
        <begin position="120"/>
        <end position="163"/>
    </location>
</feature>
<dbReference type="GO" id="GO:0043120">
    <property type="term" value="F:tumor necrosis factor binding"/>
    <property type="evidence" value="ECO:0007669"/>
    <property type="project" value="Ensembl"/>
</dbReference>
<dbReference type="FunFam" id="2.10.50.10:FF:000036">
    <property type="entry name" value="Tumor necrosis factor receptor superfamily member 1B"/>
    <property type="match status" value="1"/>
</dbReference>
<feature type="disulfide bond" evidence="5">
    <location>
        <begin position="58"/>
        <end position="76"/>
    </location>
</feature>
<dbReference type="GeneTree" id="ENSGT00940000161800"/>
<feature type="domain" description="TNFR-Cys" evidence="9">
    <location>
        <begin position="78"/>
        <end position="119"/>
    </location>
</feature>
<dbReference type="GO" id="GO:0048714">
    <property type="term" value="P:positive regulation of oligodendrocyte differentiation"/>
    <property type="evidence" value="ECO:0007669"/>
    <property type="project" value="Ensembl"/>
</dbReference>
<feature type="signal peptide" evidence="8">
    <location>
        <begin position="1"/>
        <end position="22"/>
    </location>
</feature>
<dbReference type="PANTHER" id="PTHR47386">
    <property type="entry name" value="TUMOR NECROSIS FACTOR RECEPTOR SUPERFAMILY MEMBER 1B"/>
    <property type="match status" value="1"/>
</dbReference>
<feature type="region of interest" description="Disordered" evidence="6">
    <location>
        <begin position="218"/>
        <end position="249"/>
    </location>
</feature>
<feature type="repeat" description="TNFR-Cys" evidence="5">
    <location>
        <begin position="78"/>
        <end position="119"/>
    </location>
</feature>
<dbReference type="GO" id="GO:0150098">
    <property type="term" value="P:glial cell-neuron signaling"/>
    <property type="evidence" value="ECO:0007669"/>
    <property type="project" value="Ensembl"/>
</dbReference>
<feature type="domain" description="TNFR-Cys" evidence="9">
    <location>
        <begin position="39"/>
        <end position="76"/>
    </location>
</feature>
<comment type="caution">
    <text evidence="5">Lacks conserved residue(s) required for the propagation of feature annotation.</text>
</comment>
<evidence type="ECO:0000256" key="1">
    <source>
        <dbReference type="ARBA" id="ARBA00022729"/>
    </source>
</evidence>
<dbReference type="InterPro" id="IPR001368">
    <property type="entry name" value="TNFR/NGFR_Cys_rich_reg"/>
</dbReference>
<name>A0A8C8U153_PERMB</name>
<dbReference type="Ensembl" id="ENSPEMT00000027063.2">
    <property type="protein sequence ID" value="ENSPEMP00000022694.2"/>
    <property type="gene ID" value="ENSPEMG00000019981.2"/>
</dbReference>
<feature type="disulfide bond" evidence="5">
    <location>
        <begin position="145"/>
        <end position="163"/>
    </location>
</feature>
<feature type="disulfide bond" evidence="5">
    <location>
        <begin position="166"/>
        <end position="181"/>
    </location>
</feature>
<evidence type="ECO:0000256" key="8">
    <source>
        <dbReference type="SAM" id="SignalP"/>
    </source>
</evidence>
<keyword evidence="1 8" id="KW-0732">Signal</keyword>
<keyword evidence="7" id="KW-1133">Transmembrane helix</keyword>
<dbReference type="GO" id="GO:0006954">
    <property type="term" value="P:inflammatory response"/>
    <property type="evidence" value="ECO:0007669"/>
    <property type="project" value="Ensembl"/>
</dbReference>
<feature type="disulfide bond" evidence="5">
    <location>
        <begin position="121"/>
        <end position="136"/>
    </location>
</feature>
<feature type="chain" id="PRO_5034522911" evidence="8">
    <location>
        <begin position="23"/>
        <end position="464"/>
    </location>
</feature>
<dbReference type="GO" id="GO:0010614">
    <property type="term" value="P:negative regulation of cardiac muscle hypertrophy"/>
    <property type="evidence" value="ECO:0007669"/>
    <property type="project" value="Ensembl"/>
</dbReference>
<feature type="compositionally biased region" description="Polar residues" evidence="6">
    <location>
        <begin position="419"/>
        <end position="428"/>
    </location>
</feature>
<dbReference type="GO" id="GO:0150079">
    <property type="term" value="P:negative regulation of neuroinflammatory response"/>
    <property type="evidence" value="ECO:0007669"/>
    <property type="project" value="Ensembl"/>
</dbReference>
<feature type="repeat" description="TNFR-Cys" evidence="5">
    <location>
        <begin position="120"/>
        <end position="163"/>
    </location>
</feature>
<feature type="domain" description="TNFR-Cys" evidence="9">
    <location>
        <begin position="165"/>
        <end position="202"/>
    </location>
</feature>
<organism evidence="10 11">
    <name type="scientific">Peromyscus maniculatus bairdii</name>
    <name type="common">Prairie deer mouse</name>
    <dbReference type="NCBI Taxonomy" id="230844"/>
    <lineage>
        <taxon>Eukaryota</taxon>
        <taxon>Metazoa</taxon>
        <taxon>Chordata</taxon>
        <taxon>Craniata</taxon>
        <taxon>Vertebrata</taxon>
        <taxon>Euteleostomi</taxon>
        <taxon>Mammalia</taxon>
        <taxon>Eutheria</taxon>
        <taxon>Euarchontoglires</taxon>
        <taxon>Glires</taxon>
        <taxon>Rodentia</taxon>
        <taxon>Myomorpha</taxon>
        <taxon>Muroidea</taxon>
        <taxon>Cricetidae</taxon>
        <taxon>Neotominae</taxon>
        <taxon>Peromyscus</taxon>
    </lineage>
</organism>
<feature type="compositionally biased region" description="Low complexity" evidence="6">
    <location>
        <begin position="317"/>
        <end position="333"/>
    </location>
</feature>
<dbReference type="CDD" id="cd10577">
    <property type="entry name" value="TNFRSF1B"/>
    <property type="match status" value="1"/>
</dbReference>
<sequence>MAPATLWVALVVGLQLWATGHTVPTQVTLTPYMPEPGVSCRDPKEYYNNKVQMCCAACPPGQHVKHFCTKTSDTVCSDCEDGTYTKLWNRLPTCLSCGSRCDDDQVKIRVCTKQQNRVCACKADMYCALQTNTDSCRQCMSLSKCGPGFGVASTRSANENVVCRACDPGTFSDTTSSTDVCRPHRTCSILAIPGSASADAVCAPESPALSTVPEAVYVSQPEPTRSHPLEPEPEPSQTPSTVLSLKSEPSTTGGISLPIGLIVGVTALGLLVLGLVNCLILVQKKKKPSCLQREAKVPHLPDEKSLGATGLEQQHLLTTAPSSSSSSLESSTSAGDRRLPPRSQPQATATEEARAGSQSSDSSRGSHGTHVNVTCIVNVCSSSDHSAQCSSQASTTVGEPDANAPGSPKDEQVPFSQEECPSQSQWETPETLLSREKSLPLGVPDVGMKLDQPGWCDQAAAQVA</sequence>
<evidence type="ECO:0000256" key="7">
    <source>
        <dbReference type="SAM" id="Phobius"/>
    </source>
</evidence>
<dbReference type="GO" id="GO:0002724">
    <property type="term" value="P:regulation of T cell cytokine production"/>
    <property type="evidence" value="ECO:0007669"/>
    <property type="project" value="Ensembl"/>
</dbReference>
<dbReference type="InterPro" id="IPR051670">
    <property type="entry name" value="TNF_chemokine_rcpt-like"/>
</dbReference>
<feature type="region of interest" description="Disordered" evidence="6">
    <location>
        <begin position="387"/>
        <end position="430"/>
    </location>
</feature>
<feature type="disulfide bond" evidence="5">
    <location>
        <begin position="79"/>
        <end position="94"/>
    </location>
</feature>
<keyword evidence="7" id="KW-0812">Transmembrane</keyword>
<reference evidence="10 11" key="1">
    <citation type="submission" date="2018-10" db="EMBL/GenBank/DDBJ databases">
        <title>Improved assembly of the deer mouse Peromyscus maniculatus genome.</title>
        <authorList>
            <person name="Lassance J.-M."/>
            <person name="Hoekstra H.E."/>
        </authorList>
    </citation>
    <scope>NUCLEOTIDE SEQUENCE [LARGE SCALE GENOMIC DNA]</scope>
</reference>
<feature type="repeat" description="TNFR-Cys" evidence="5">
    <location>
        <begin position="39"/>
        <end position="76"/>
    </location>
</feature>
<feature type="disulfide bond" evidence="5">
    <location>
        <begin position="55"/>
        <end position="68"/>
    </location>
</feature>
<dbReference type="InterPro" id="IPR033996">
    <property type="entry name" value="TNFRSF1B_N"/>
</dbReference>
<evidence type="ECO:0000256" key="2">
    <source>
        <dbReference type="ARBA" id="ARBA00022737"/>
    </source>
</evidence>
<dbReference type="GO" id="GO:0003177">
    <property type="term" value="P:pulmonary valve development"/>
    <property type="evidence" value="ECO:0007669"/>
    <property type="project" value="Ensembl"/>
</dbReference>
<dbReference type="GO" id="GO:0045121">
    <property type="term" value="C:membrane raft"/>
    <property type="evidence" value="ECO:0007669"/>
    <property type="project" value="Ensembl"/>
</dbReference>
<dbReference type="AlphaFoldDB" id="A0A8C8U153"/>
<dbReference type="PROSITE" id="PS00652">
    <property type="entry name" value="TNFR_NGFR_1"/>
    <property type="match status" value="2"/>
</dbReference>
<dbReference type="SMART" id="SM00208">
    <property type="entry name" value="TNFR"/>
    <property type="match status" value="4"/>
</dbReference>
<reference evidence="10" key="2">
    <citation type="submission" date="2025-08" db="UniProtKB">
        <authorList>
            <consortium name="Ensembl"/>
        </authorList>
    </citation>
    <scope>IDENTIFICATION</scope>
</reference>
<dbReference type="GO" id="GO:0050779">
    <property type="term" value="P:RNA destabilization"/>
    <property type="evidence" value="ECO:0007669"/>
    <property type="project" value="Ensembl"/>
</dbReference>
<dbReference type="SUPFAM" id="SSF57586">
    <property type="entry name" value="TNF receptor-like"/>
    <property type="match status" value="2"/>
</dbReference>
<keyword evidence="3 5" id="KW-1015">Disulfide bond</keyword>
<dbReference type="GO" id="GO:0051044">
    <property type="term" value="P:positive regulation of membrane protein ectodomain proteolysis"/>
    <property type="evidence" value="ECO:0007669"/>
    <property type="project" value="Ensembl"/>
</dbReference>
<proteinExistence type="predicted"/>
<feature type="disulfide bond" evidence="5">
    <location>
        <begin position="101"/>
        <end position="119"/>
    </location>
</feature>
<dbReference type="PANTHER" id="PTHR47386:SF1">
    <property type="entry name" value="TUMOR NECROSIS FACTOR RECEPTOR SUPERFAMILY MEMBER 1B"/>
    <property type="match status" value="1"/>
</dbReference>
<dbReference type="PRINTS" id="PR01919">
    <property type="entry name" value="TNFACTORR1B"/>
</dbReference>
<evidence type="ECO:0000313" key="10">
    <source>
        <dbReference type="Ensembl" id="ENSPEMP00000022694.2"/>
    </source>
</evidence>
<keyword evidence="4" id="KW-0325">Glycoprotein</keyword>
<feature type="compositionally biased region" description="Polar residues" evidence="6">
    <location>
        <begin position="237"/>
        <end position="249"/>
    </location>
</feature>
<dbReference type="GO" id="GO:0042129">
    <property type="term" value="P:regulation of T cell proliferation"/>
    <property type="evidence" value="ECO:0007669"/>
    <property type="project" value="Ensembl"/>
</dbReference>
<dbReference type="PROSITE" id="PS50050">
    <property type="entry name" value="TNFR_NGFR_2"/>
    <property type="match status" value="4"/>
</dbReference>
<dbReference type="GO" id="GO:0005031">
    <property type="term" value="F:tumor necrosis factor receptor activity"/>
    <property type="evidence" value="ECO:0007669"/>
    <property type="project" value="Ensembl"/>
</dbReference>
<dbReference type="InterPro" id="IPR020411">
    <property type="entry name" value="TNFR_1B"/>
</dbReference>
<evidence type="ECO:0000256" key="4">
    <source>
        <dbReference type="ARBA" id="ARBA00023180"/>
    </source>
</evidence>
<evidence type="ECO:0000256" key="5">
    <source>
        <dbReference type="PROSITE-ProRule" id="PRU00206"/>
    </source>
</evidence>
<dbReference type="Gene3D" id="2.10.50.10">
    <property type="entry name" value="Tumor Necrosis Factor Receptor, subunit A, domain 2"/>
    <property type="match status" value="2"/>
</dbReference>
<evidence type="ECO:0000259" key="9">
    <source>
        <dbReference type="PROSITE" id="PS50050"/>
    </source>
</evidence>
<dbReference type="GO" id="GO:0097191">
    <property type="term" value="P:extrinsic apoptotic signaling pathway"/>
    <property type="evidence" value="ECO:0007669"/>
    <property type="project" value="Ensembl"/>
</dbReference>
<feature type="region of interest" description="Disordered" evidence="6">
    <location>
        <begin position="317"/>
        <end position="368"/>
    </location>
</feature>
<evidence type="ECO:0000256" key="6">
    <source>
        <dbReference type="SAM" id="MobiDB-lite"/>
    </source>
</evidence>
<dbReference type="GO" id="GO:0008630">
    <property type="term" value="P:intrinsic apoptotic signaling pathway in response to DNA damage"/>
    <property type="evidence" value="ECO:0007669"/>
    <property type="project" value="Ensembl"/>
</dbReference>
<feature type="transmembrane region" description="Helical" evidence="7">
    <location>
        <begin position="255"/>
        <end position="282"/>
    </location>
</feature>
<dbReference type="Proteomes" id="UP000694547">
    <property type="component" value="Chromosome 2"/>
</dbReference>
<feature type="repeat" description="TNFR-Cys" evidence="5">
    <location>
        <begin position="165"/>
        <end position="202"/>
    </location>
</feature>
<keyword evidence="11" id="KW-1185">Reference proteome</keyword>
<dbReference type="Pfam" id="PF00020">
    <property type="entry name" value="TNFR_c6"/>
    <property type="match status" value="2"/>
</dbReference>
<dbReference type="GO" id="GO:1902339">
    <property type="term" value="P:positive regulation of apoptotic process involved in morphogenesis"/>
    <property type="evidence" value="ECO:0007669"/>
    <property type="project" value="Ensembl"/>
</dbReference>
<protein>
    <submittedName>
        <fullName evidence="10">Tumor necrosis factor receptor superfamily, member 1b</fullName>
    </submittedName>
</protein>
<feature type="compositionally biased region" description="Low complexity" evidence="6">
    <location>
        <begin position="356"/>
        <end position="368"/>
    </location>
</feature>
<dbReference type="GO" id="GO:0031643">
    <property type="term" value="P:positive regulation of myelination"/>
    <property type="evidence" value="ECO:0007669"/>
    <property type="project" value="Ensembl"/>
</dbReference>
<reference evidence="10" key="3">
    <citation type="submission" date="2025-09" db="UniProtKB">
        <authorList>
            <consortium name="Ensembl"/>
        </authorList>
    </citation>
    <scope>IDENTIFICATION</scope>
</reference>
<dbReference type="GO" id="GO:0071222">
    <property type="term" value="P:cellular response to lipopolysaccharide"/>
    <property type="evidence" value="ECO:0007669"/>
    <property type="project" value="Ensembl"/>
</dbReference>
<dbReference type="GO" id="GO:0031625">
    <property type="term" value="F:ubiquitin protein ligase binding"/>
    <property type="evidence" value="ECO:0007669"/>
    <property type="project" value="Ensembl"/>
</dbReference>